<dbReference type="EMBL" id="MW595331">
    <property type="protein sequence ID" value="QWP89928.1"/>
    <property type="molecule type" value="Genomic_DNA"/>
</dbReference>
<proteinExistence type="predicted"/>
<evidence type="ECO:0000313" key="2">
    <source>
        <dbReference type="EMBL" id="QWP89928.1"/>
    </source>
</evidence>
<keyword evidence="2" id="KW-0808">Transferase</keyword>
<accession>A0A8F1IH36</accession>
<evidence type="ECO:0000259" key="1">
    <source>
        <dbReference type="PROSITE" id="PS51186"/>
    </source>
</evidence>
<organism evidence="2">
    <name type="scientific">Pseudomonas aeruginosa</name>
    <dbReference type="NCBI Taxonomy" id="287"/>
    <lineage>
        <taxon>Bacteria</taxon>
        <taxon>Pseudomonadati</taxon>
        <taxon>Pseudomonadota</taxon>
        <taxon>Gammaproteobacteria</taxon>
        <taxon>Pseudomonadales</taxon>
        <taxon>Pseudomonadaceae</taxon>
        <taxon>Pseudomonas</taxon>
    </lineage>
</organism>
<dbReference type="GO" id="GO:0016747">
    <property type="term" value="F:acyltransferase activity, transferring groups other than amino-acyl groups"/>
    <property type="evidence" value="ECO:0007669"/>
    <property type="project" value="InterPro"/>
</dbReference>
<feature type="domain" description="N-acetyltransferase" evidence="1">
    <location>
        <begin position="35"/>
        <end position="172"/>
    </location>
</feature>
<dbReference type="InterPro" id="IPR000182">
    <property type="entry name" value="GNAT_dom"/>
</dbReference>
<name>A0A8F1IH36_PSEAI</name>
<protein>
    <submittedName>
        <fullName evidence="2">GNAT family N-acetyltransferase</fullName>
    </submittedName>
</protein>
<dbReference type="Pfam" id="PF13508">
    <property type="entry name" value="Acetyltransf_7"/>
    <property type="match status" value="1"/>
</dbReference>
<dbReference type="CDD" id="cd04301">
    <property type="entry name" value="NAT_SF"/>
    <property type="match status" value="1"/>
</dbReference>
<dbReference type="AlphaFoldDB" id="A0A8F1IH36"/>
<dbReference type="SUPFAM" id="SSF55729">
    <property type="entry name" value="Acyl-CoA N-acyltransferases (Nat)"/>
    <property type="match status" value="1"/>
</dbReference>
<reference evidence="2" key="1">
    <citation type="journal article" date="2021" name="J. Antimicrob. Chemother.">
        <title>Molecular and genomic epidemiology of VIM/IMP-like metallo-beta-lactamase-producing Pseudomonas aeruginosa genotypes in Poland.</title>
        <authorList>
            <person name="Urbanowicz P."/>
            <person name="Izdebski R."/>
            <person name="Baraniak A."/>
            <person name="Zabicka D."/>
            <person name="Hryniewicz W."/>
            <person name="Gniadkowski M."/>
        </authorList>
    </citation>
    <scope>NUCLEOTIDE SEQUENCE</scope>
    <source>
        <strain evidence="2">NMI3213/12</strain>
    </source>
</reference>
<dbReference type="InterPro" id="IPR016181">
    <property type="entry name" value="Acyl_CoA_acyltransferase"/>
</dbReference>
<dbReference type="PROSITE" id="PS51186">
    <property type="entry name" value="GNAT"/>
    <property type="match status" value="1"/>
</dbReference>
<sequence length="208" mass="23774">MLQNDYLRRLNMNEAQVFKQEDFLGEIFENEAKALLSDIMSSTSLVSLMYAFEEEQVHKAIEYIVGIFNECYKFGHLKVATSSSELTLCGYAMIFVHPHHQSAYLHKIQIFEQFRGRGLGTEMLQSLSQSFSDLGLICNNDKIKFYERNGFKCVGDYKVPDSDDFKMSKHMYTGLYLMSNSQKVDGCPVFFLNDADLRAIGSISESLS</sequence>
<dbReference type="Gene3D" id="3.40.630.30">
    <property type="match status" value="1"/>
</dbReference>